<feature type="compositionally biased region" description="Low complexity" evidence="1">
    <location>
        <begin position="1"/>
        <end position="39"/>
    </location>
</feature>
<name>A0A2A2M6J1_9BILA</name>
<gene>
    <name evidence="2" type="ORF">WR25_24481</name>
</gene>
<dbReference type="Proteomes" id="UP000218231">
    <property type="component" value="Unassembled WGS sequence"/>
</dbReference>
<organism evidence="2 3">
    <name type="scientific">Diploscapter pachys</name>
    <dbReference type="NCBI Taxonomy" id="2018661"/>
    <lineage>
        <taxon>Eukaryota</taxon>
        <taxon>Metazoa</taxon>
        <taxon>Ecdysozoa</taxon>
        <taxon>Nematoda</taxon>
        <taxon>Chromadorea</taxon>
        <taxon>Rhabditida</taxon>
        <taxon>Rhabditina</taxon>
        <taxon>Rhabditomorpha</taxon>
        <taxon>Rhabditoidea</taxon>
        <taxon>Rhabditidae</taxon>
        <taxon>Diploscapter</taxon>
    </lineage>
</organism>
<feature type="compositionally biased region" description="Low complexity" evidence="1">
    <location>
        <begin position="81"/>
        <end position="94"/>
    </location>
</feature>
<dbReference type="AlphaFoldDB" id="A0A2A2M6J1"/>
<dbReference type="EMBL" id="LIAE01004309">
    <property type="protein sequence ID" value="PAV93787.1"/>
    <property type="molecule type" value="Genomic_DNA"/>
</dbReference>
<feature type="region of interest" description="Disordered" evidence="1">
    <location>
        <begin position="1"/>
        <end position="41"/>
    </location>
</feature>
<keyword evidence="3" id="KW-1185">Reference proteome</keyword>
<accession>A0A2A2M6J1</accession>
<comment type="caution">
    <text evidence="2">The sequence shown here is derived from an EMBL/GenBank/DDBJ whole genome shotgun (WGS) entry which is preliminary data.</text>
</comment>
<sequence>MAAARSGSARCCAASATNGSSSARSVRSSRTASRISISAPPTPVARWSAASSAWKPTVSSWYWCIPMATTWRFSSRRGCTKPSPRSSAKARSSATDSPARLPREA</sequence>
<reference evidence="2 3" key="1">
    <citation type="journal article" date="2017" name="Curr. Biol.">
        <title>Genome architecture and evolution of a unichromosomal asexual nematode.</title>
        <authorList>
            <person name="Fradin H."/>
            <person name="Zegar C."/>
            <person name="Gutwein M."/>
            <person name="Lucas J."/>
            <person name="Kovtun M."/>
            <person name="Corcoran D."/>
            <person name="Baugh L.R."/>
            <person name="Kiontke K."/>
            <person name="Gunsalus K."/>
            <person name="Fitch D.H."/>
            <person name="Piano F."/>
        </authorList>
    </citation>
    <scope>NUCLEOTIDE SEQUENCE [LARGE SCALE GENOMIC DNA]</scope>
    <source>
        <strain evidence="2">PF1309</strain>
    </source>
</reference>
<feature type="region of interest" description="Disordered" evidence="1">
    <location>
        <begin position="75"/>
        <end position="105"/>
    </location>
</feature>
<evidence type="ECO:0000313" key="2">
    <source>
        <dbReference type="EMBL" id="PAV93787.1"/>
    </source>
</evidence>
<proteinExistence type="predicted"/>
<evidence type="ECO:0000313" key="3">
    <source>
        <dbReference type="Proteomes" id="UP000218231"/>
    </source>
</evidence>
<protein>
    <submittedName>
        <fullName evidence="2">Uncharacterized protein</fullName>
    </submittedName>
</protein>
<evidence type="ECO:0000256" key="1">
    <source>
        <dbReference type="SAM" id="MobiDB-lite"/>
    </source>
</evidence>